<evidence type="ECO:0000256" key="2">
    <source>
        <dbReference type="ARBA" id="ARBA00022692"/>
    </source>
</evidence>
<dbReference type="GO" id="GO:0016887">
    <property type="term" value="F:ATP hydrolysis activity"/>
    <property type="evidence" value="ECO:0007669"/>
    <property type="project" value="InterPro"/>
</dbReference>
<comment type="caution">
    <text evidence="10">The sequence shown here is derived from an EMBL/GenBank/DDBJ whole genome shotgun (WGS) entry which is preliminary data.</text>
</comment>
<dbReference type="Gene3D" id="3.40.50.300">
    <property type="entry name" value="P-loop containing nucleotide triphosphate hydrolases"/>
    <property type="match status" value="1"/>
</dbReference>
<dbReference type="SMART" id="SM00382">
    <property type="entry name" value="AAA"/>
    <property type="match status" value="1"/>
</dbReference>
<dbReference type="InterPro" id="IPR036640">
    <property type="entry name" value="ABC1_TM_sf"/>
</dbReference>
<dbReference type="InterPro" id="IPR039421">
    <property type="entry name" value="Type_1_exporter"/>
</dbReference>
<dbReference type="GO" id="GO:0005524">
    <property type="term" value="F:ATP binding"/>
    <property type="evidence" value="ECO:0007669"/>
    <property type="project" value="UniProtKB-KW"/>
</dbReference>
<keyword evidence="4 10" id="KW-0067">ATP-binding</keyword>
<keyword evidence="11" id="KW-1185">Reference proteome</keyword>
<gene>
    <name evidence="10" type="ORF">FZ040_07710</name>
</gene>
<evidence type="ECO:0000259" key="8">
    <source>
        <dbReference type="PROSITE" id="PS50893"/>
    </source>
</evidence>
<dbReference type="PANTHER" id="PTHR24221:SF653">
    <property type="entry name" value="TRANSPORT ATP-BINDING PROTEIN CYDC"/>
    <property type="match status" value="1"/>
</dbReference>
<protein>
    <submittedName>
        <fullName evidence="10">ATP-binding cassette domain-containing protein</fullName>
    </submittedName>
</protein>
<feature type="transmembrane region" description="Helical" evidence="7">
    <location>
        <begin position="136"/>
        <end position="154"/>
    </location>
</feature>
<dbReference type="InterPro" id="IPR011527">
    <property type="entry name" value="ABC1_TM_dom"/>
</dbReference>
<dbReference type="GO" id="GO:0034040">
    <property type="term" value="F:ATPase-coupled lipid transmembrane transporter activity"/>
    <property type="evidence" value="ECO:0007669"/>
    <property type="project" value="TreeGrafter"/>
</dbReference>
<accession>A0A5D6W3M7</accession>
<evidence type="ECO:0000256" key="6">
    <source>
        <dbReference type="ARBA" id="ARBA00023136"/>
    </source>
</evidence>
<dbReference type="InterPro" id="IPR003593">
    <property type="entry name" value="AAA+_ATPase"/>
</dbReference>
<evidence type="ECO:0000256" key="5">
    <source>
        <dbReference type="ARBA" id="ARBA00022989"/>
    </source>
</evidence>
<dbReference type="Gene3D" id="1.20.1560.10">
    <property type="entry name" value="ABC transporter type 1, transmembrane domain"/>
    <property type="match status" value="1"/>
</dbReference>
<dbReference type="GO" id="GO:0140359">
    <property type="term" value="F:ABC-type transporter activity"/>
    <property type="evidence" value="ECO:0007669"/>
    <property type="project" value="InterPro"/>
</dbReference>
<evidence type="ECO:0000256" key="7">
    <source>
        <dbReference type="SAM" id="Phobius"/>
    </source>
</evidence>
<comment type="subcellular location">
    <subcellularLocation>
        <location evidence="1">Cell membrane</location>
        <topology evidence="1">Multi-pass membrane protein</topology>
    </subcellularLocation>
</comment>
<dbReference type="EMBL" id="VTOY01000005">
    <property type="protein sequence ID" value="TYZ22527.1"/>
    <property type="molecule type" value="Genomic_DNA"/>
</dbReference>
<dbReference type="RefSeq" id="WP_149171455.1">
    <property type="nucleotide sequence ID" value="NZ_VTOY01000005.1"/>
</dbReference>
<evidence type="ECO:0000256" key="4">
    <source>
        <dbReference type="ARBA" id="ARBA00022840"/>
    </source>
</evidence>
<keyword evidence="6 7" id="KW-0472">Membrane</keyword>
<dbReference type="OrthoDB" id="9771903at2"/>
<keyword evidence="2 7" id="KW-0812">Transmembrane</keyword>
<proteinExistence type="predicted"/>
<sequence>MIATQIFLKTLLKLPRPAVLLSSLLAALAAAGSAIGLMGAAAWLISSAALHPPLAALTLAITAVRAFGIGRAVFRYLERYLSHKLAFHSFTKLQLFLYDQAAAAIPLREGRTAQGHWLQALTSGCSTLRDFYVRGLLPPVINLLLLIAIITGLYPVAGKIALLLIPLFLLHLLLPYWTSLEPIQSAGTYRTLLDDSINGRDELCAAGSWPAFLPQLDQQANTLKEQQQQESARNYRCDLLLQLLDALVFSLLLASLAQSVLIDSSLNFIDLSVWLMILLAELQELQPLTAAARSIYQSRQAAQSILVQPRPQSPTKNISHSDRSNSLLTVEQLTFGYHPKIPILHGLSFHIMRGQHTALVGDSGSGKTTLAGLICGFWPIDSGSIQLTGQISANLQNAFLFTGTIRDNFQRLIPGISDAAILHCLQISQLSGWLDEQPAGLDTSLAADAQNLSGGQRSRLLTALALAKPGELLILDEPTAGLDKKTASALLTGLLSELDEQQRTLLLITHDSPAAFQMKQVIHL</sequence>
<keyword evidence="3" id="KW-0547">Nucleotide-binding</keyword>
<name>A0A5D6W3M7_9FIRM</name>
<feature type="transmembrane region" description="Helical" evidence="7">
    <location>
        <begin position="57"/>
        <end position="74"/>
    </location>
</feature>
<dbReference type="Proteomes" id="UP000323646">
    <property type="component" value="Unassembled WGS sequence"/>
</dbReference>
<dbReference type="PANTHER" id="PTHR24221">
    <property type="entry name" value="ATP-BINDING CASSETTE SUB-FAMILY B"/>
    <property type="match status" value="1"/>
</dbReference>
<evidence type="ECO:0000256" key="3">
    <source>
        <dbReference type="ARBA" id="ARBA00022741"/>
    </source>
</evidence>
<evidence type="ECO:0000256" key="1">
    <source>
        <dbReference type="ARBA" id="ARBA00004651"/>
    </source>
</evidence>
<dbReference type="GO" id="GO:0005886">
    <property type="term" value="C:plasma membrane"/>
    <property type="evidence" value="ECO:0007669"/>
    <property type="project" value="UniProtKB-SubCell"/>
</dbReference>
<dbReference type="Pfam" id="PF00005">
    <property type="entry name" value="ABC_tran"/>
    <property type="match status" value="1"/>
</dbReference>
<keyword evidence="5 7" id="KW-1133">Transmembrane helix</keyword>
<evidence type="ECO:0000259" key="9">
    <source>
        <dbReference type="PROSITE" id="PS50929"/>
    </source>
</evidence>
<dbReference type="SUPFAM" id="SSF90123">
    <property type="entry name" value="ABC transporter transmembrane region"/>
    <property type="match status" value="1"/>
</dbReference>
<dbReference type="SUPFAM" id="SSF52540">
    <property type="entry name" value="P-loop containing nucleoside triphosphate hydrolases"/>
    <property type="match status" value="1"/>
</dbReference>
<feature type="transmembrane region" description="Helical" evidence="7">
    <location>
        <begin position="160"/>
        <end position="180"/>
    </location>
</feature>
<organism evidence="10 11">
    <name type="scientific">Selenomonas ruminis</name>
    <dbReference type="NCBI Taxonomy" id="2593411"/>
    <lineage>
        <taxon>Bacteria</taxon>
        <taxon>Bacillati</taxon>
        <taxon>Bacillota</taxon>
        <taxon>Negativicutes</taxon>
        <taxon>Selenomonadales</taxon>
        <taxon>Selenomonadaceae</taxon>
        <taxon>Selenomonas</taxon>
    </lineage>
</organism>
<feature type="transmembrane region" description="Helical" evidence="7">
    <location>
        <begin position="239"/>
        <end position="261"/>
    </location>
</feature>
<evidence type="ECO:0000313" key="11">
    <source>
        <dbReference type="Proteomes" id="UP000323646"/>
    </source>
</evidence>
<dbReference type="InterPro" id="IPR003439">
    <property type="entry name" value="ABC_transporter-like_ATP-bd"/>
</dbReference>
<feature type="domain" description="ABC transporter" evidence="8">
    <location>
        <begin position="328"/>
        <end position="522"/>
    </location>
</feature>
<reference evidence="10 11" key="1">
    <citation type="submission" date="2019-08" db="EMBL/GenBank/DDBJ databases">
        <title>Selenomonas sp. mPRGC5 and Selenomonas sp. mPRGC8 isolated from ruminal fluid of dairy goat (Capra hircus).</title>
        <authorList>
            <person name="Poothong S."/>
            <person name="Nuengjamnong C."/>
            <person name="Tanasupawat S."/>
        </authorList>
    </citation>
    <scope>NUCLEOTIDE SEQUENCE [LARGE SCALE GENOMIC DNA]</scope>
    <source>
        <strain evidence="11">mPRGC5</strain>
    </source>
</reference>
<dbReference type="InterPro" id="IPR027417">
    <property type="entry name" value="P-loop_NTPase"/>
</dbReference>
<dbReference type="PROSITE" id="PS50929">
    <property type="entry name" value="ABC_TM1F"/>
    <property type="match status" value="1"/>
</dbReference>
<dbReference type="PROSITE" id="PS50893">
    <property type="entry name" value="ABC_TRANSPORTER_2"/>
    <property type="match status" value="1"/>
</dbReference>
<evidence type="ECO:0000313" key="10">
    <source>
        <dbReference type="EMBL" id="TYZ22527.1"/>
    </source>
</evidence>
<feature type="domain" description="ABC transmembrane type-1" evidence="9">
    <location>
        <begin position="23"/>
        <end position="179"/>
    </location>
</feature>
<dbReference type="AlphaFoldDB" id="A0A5D6W3M7"/>